<protein>
    <submittedName>
        <fullName evidence="8">Transcriptional regulator, AraC family</fullName>
    </submittedName>
</protein>
<evidence type="ECO:0000256" key="1">
    <source>
        <dbReference type="ARBA" id="ARBA00022490"/>
    </source>
</evidence>
<dbReference type="InterPro" id="IPR037923">
    <property type="entry name" value="HTH-like"/>
</dbReference>
<evidence type="ECO:0000313" key="9">
    <source>
        <dbReference type="Proteomes" id="UP000061432"/>
    </source>
</evidence>
<feature type="region of interest" description="Disordered" evidence="5">
    <location>
        <begin position="305"/>
        <end position="328"/>
    </location>
</feature>
<keyword evidence="3" id="KW-0238">DNA-binding</keyword>
<dbReference type="InterPro" id="IPR050204">
    <property type="entry name" value="AraC_XylS_family_regulators"/>
</dbReference>
<dbReference type="PANTHER" id="PTHR46796:SF13">
    <property type="entry name" value="HTH-TYPE TRANSCRIPTIONAL ACTIVATOR RHAS"/>
    <property type="match status" value="1"/>
</dbReference>
<feature type="signal peptide" evidence="6">
    <location>
        <begin position="1"/>
        <end position="19"/>
    </location>
</feature>
<gene>
    <name evidence="8" type="primary">araC</name>
    <name evidence="8" type="ORF">Maq22A_2p40630</name>
</gene>
<name>A0A0C6FNJ3_9HYPH</name>
<keyword evidence="6" id="KW-0732">Signal</keyword>
<dbReference type="SUPFAM" id="SSF46689">
    <property type="entry name" value="Homeodomain-like"/>
    <property type="match status" value="2"/>
</dbReference>
<dbReference type="PANTHER" id="PTHR46796">
    <property type="entry name" value="HTH-TYPE TRANSCRIPTIONAL ACTIVATOR RHAS-RELATED"/>
    <property type="match status" value="1"/>
</dbReference>
<evidence type="ECO:0000259" key="7">
    <source>
        <dbReference type="PROSITE" id="PS01124"/>
    </source>
</evidence>
<geneLocation type="plasmid" evidence="9">
    <name>pMaq22A_2p DNA</name>
</geneLocation>
<evidence type="ECO:0000256" key="2">
    <source>
        <dbReference type="ARBA" id="ARBA00023015"/>
    </source>
</evidence>
<evidence type="ECO:0000256" key="6">
    <source>
        <dbReference type="SAM" id="SignalP"/>
    </source>
</evidence>
<feature type="domain" description="HTH araC/xylS-type" evidence="7">
    <location>
        <begin position="201"/>
        <end position="302"/>
    </location>
</feature>
<keyword evidence="8" id="KW-0614">Plasmid</keyword>
<proteinExistence type="predicted"/>
<organism evidence="8 9">
    <name type="scientific">Methylobacterium aquaticum</name>
    <dbReference type="NCBI Taxonomy" id="270351"/>
    <lineage>
        <taxon>Bacteria</taxon>
        <taxon>Pseudomonadati</taxon>
        <taxon>Pseudomonadota</taxon>
        <taxon>Alphaproteobacteria</taxon>
        <taxon>Hyphomicrobiales</taxon>
        <taxon>Methylobacteriaceae</taxon>
        <taxon>Methylobacterium</taxon>
    </lineage>
</organism>
<dbReference type="SUPFAM" id="SSF51215">
    <property type="entry name" value="Regulatory protein AraC"/>
    <property type="match status" value="1"/>
</dbReference>
<dbReference type="RefSeq" id="WP_082743009.1">
    <property type="nucleotide sequence ID" value="NZ_AP014706.1"/>
</dbReference>
<evidence type="ECO:0000313" key="8">
    <source>
        <dbReference type="EMBL" id="BAQ49918.1"/>
    </source>
</evidence>
<dbReference type="InterPro" id="IPR020449">
    <property type="entry name" value="Tscrpt_reg_AraC-type_HTH"/>
</dbReference>
<dbReference type="AlphaFoldDB" id="A0A0C6FNJ3"/>
<dbReference type="SMART" id="SM00342">
    <property type="entry name" value="HTH_ARAC"/>
    <property type="match status" value="1"/>
</dbReference>
<dbReference type="GO" id="GO:0043565">
    <property type="term" value="F:sequence-specific DNA binding"/>
    <property type="evidence" value="ECO:0007669"/>
    <property type="project" value="InterPro"/>
</dbReference>
<dbReference type="Proteomes" id="UP000061432">
    <property type="component" value="Plasmid pMaq22A_2p"/>
</dbReference>
<evidence type="ECO:0000256" key="3">
    <source>
        <dbReference type="ARBA" id="ARBA00023125"/>
    </source>
</evidence>
<sequence>MTCAVLASLLPTLSVQVHAFAFCEIQTGWRLAKSALADALLVHYVLAGSGSVVVADQPPLLFGPNSMIILPRDVDYSIGSVDAAGTVTSGEVRRLLPNGLVAYTAGDGSRDILLACGSISARYAGALGLFDRLHGALAEDLSADARLRHAFAFMIEELVRPGLGTQEVTSALMKQCLAILLRVHLEEKGTRSPIFEALRDPRLVPAIAAILDAPGAPHTVDSLATLCGLSRTGFAERFSATFDEGPIEFLQRARLQLAAKLLTTSPMPVKVIAESVGYASRSYFSHAFKAAYGCDPSTYRHRADPLAATPDQLPDAGSGVAGRVAGEE</sequence>
<keyword evidence="4" id="KW-0804">Transcription</keyword>
<dbReference type="InterPro" id="IPR018060">
    <property type="entry name" value="HTH_AraC"/>
</dbReference>
<dbReference type="KEGG" id="maqu:Maq22A_2p40630"/>
<dbReference type="Gene3D" id="1.10.10.60">
    <property type="entry name" value="Homeodomain-like"/>
    <property type="match status" value="2"/>
</dbReference>
<feature type="chain" id="PRO_5002189291" evidence="6">
    <location>
        <begin position="20"/>
        <end position="328"/>
    </location>
</feature>
<dbReference type="PRINTS" id="PR00032">
    <property type="entry name" value="HTHARAC"/>
</dbReference>
<dbReference type="Pfam" id="PF12852">
    <property type="entry name" value="Cupin_6"/>
    <property type="match status" value="1"/>
</dbReference>
<dbReference type="Pfam" id="PF12833">
    <property type="entry name" value="HTH_18"/>
    <property type="match status" value="1"/>
</dbReference>
<accession>A0A0C6FNJ3</accession>
<dbReference type="GO" id="GO:0003700">
    <property type="term" value="F:DNA-binding transcription factor activity"/>
    <property type="evidence" value="ECO:0007669"/>
    <property type="project" value="InterPro"/>
</dbReference>
<keyword evidence="2" id="KW-0805">Transcription regulation</keyword>
<evidence type="ECO:0000256" key="5">
    <source>
        <dbReference type="SAM" id="MobiDB-lite"/>
    </source>
</evidence>
<dbReference type="PROSITE" id="PS01124">
    <property type="entry name" value="HTH_ARAC_FAMILY_2"/>
    <property type="match status" value="1"/>
</dbReference>
<dbReference type="InterPro" id="IPR009057">
    <property type="entry name" value="Homeodomain-like_sf"/>
</dbReference>
<dbReference type="PATRIC" id="fig|270351.10.peg.7049"/>
<keyword evidence="1" id="KW-0963">Cytoplasm</keyword>
<reference evidence="8 9" key="1">
    <citation type="journal article" date="2015" name="Genome Announc.">
        <title>Complete Genome Sequence of Methylobacterium aquaticum Strain 22A, Isolated from Racomitrium japonicum Moss.</title>
        <authorList>
            <person name="Tani A."/>
            <person name="Ogura Y."/>
            <person name="Hayashi T."/>
            <person name="Kimbara K."/>
        </authorList>
    </citation>
    <scope>NUCLEOTIDE SEQUENCE [LARGE SCALE GENOMIC DNA]</scope>
    <source>
        <strain evidence="8 9">MA-22A</strain>
        <plasmid evidence="9">Plasmid pMaq22A_2p DNA</plasmid>
    </source>
</reference>
<dbReference type="InterPro" id="IPR032783">
    <property type="entry name" value="AraC_lig"/>
</dbReference>
<dbReference type="EMBL" id="AP014706">
    <property type="protein sequence ID" value="BAQ49918.1"/>
    <property type="molecule type" value="Genomic_DNA"/>
</dbReference>
<reference evidence="9" key="2">
    <citation type="submission" date="2015-01" db="EMBL/GenBank/DDBJ databases">
        <title>Complete genome sequence of Methylobacterium aquaticum strain 22A.</title>
        <authorList>
            <person name="Tani A."/>
            <person name="Ogura Y."/>
            <person name="Hayashi T."/>
        </authorList>
    </citation>
    <scope>NUCLEOTIDE SEQUENCE [LARGE SCALE GENOMIC DNA]</scope>
    <source>
        <strain evidence="9">MA-22A</strain>
        <plasmid evidence="9">Plasmid pMaq22A_2p DNA</plasmid>
    </source>
</reference>
<dbReference type="OrthoDB" id="9783876at2"/>
<evidence type="ECO:0000256" key="4">
    <source>
        <dbReference type="ARBA" id="ARBA00023163"/>
    </source>
</evidence>